<dbReference type="GO" id="GO:0006261">
    <property type="term" value="P:DNA-templated DNA replication"/>
    <property type="evidence" value="ECO:0007669"/>
    <property type="project" value="TreeGrafter"/>
</dbReference>
<gene>
    <name evidence="1" type="ORF">A2819_01460</name>
</gene>
<dbReference type="SUPFAM" id="SSF52540">
    <property type="entry name" value="P-loop containing nucleoside triphosphate hydrolases"/>
    <property type="match status" value="1"/>
</dbReference>
<reference evidence="1 2" key="1">
    <citation type="journal article" date="2016" name="Nat. Commun.">
        <title>Thousands of microbial genomes shed light on interconnected biogeochemical processes in an aquifer system.</title>
        <authorList>
            <person name="Anantharaman K."/>
            <person name="Brown C.T."/>
            <person name="Hug L.A."/>
            <person name="Sharon I."/>
            <person name="Castelle C.J."/>
            <person name="Probst A.J."/>
            <person name="Thomas B.C."/>
            <person name="Singh A."/>
            <person name="Wilkins M.J."/>
            <person name="Karaoz U."/>
            <person name="Brodie E.L."/>
            <person name="Williams K.H."/>
            <person name="Hubbard S.S."/>
            <person name="Banfield J.F."/>
        </authorList>
    </citation>
    <scope>NUCLEOTIDE SEQUENCE [LARGE SCALE GENOMIC DNA]</scope>
</reference>
<dbReference type="PANTHER" id="PTHR11669">
    <property type="entry name" value="REPLICATION FACTOR C / DNA POLYMERASE III GAMMA-TAU SUBUNIT"/>
    <property type="match status" value="1"/>
</dbReference>
<dbReference type="Gene3D" id="3.40.50.300">
    <property type="entry name" value="P-loop containing nucleotide triphosphate hydrolases"/>
    <property type="match status" value="1"/>
</dbReference>
<organism evidence="1 2">
    <name type="scientific">Candidatus Azambacteria bacterium RIFCSPHIGHO2_01_FULL_40_24</name>
    <dbReference type="NCBI Taxonomy" id="1797301"/>
    <lineage>
        <taxon>Bacteria</taxon>
        <taxon>Candidatus Azamiibacteriota</taxon>
    </lineage>
</organism>
<accession>A0A1F5B1U3</accession>
<comment type="caution">
    <text evidence="1">The sequence shown here is derived from an EMBL/GenBank/DDBJ whole genome shotgun (WGS) entry which is preliminary data.</text>
</comment>
<evidence type="ECO:0008006" key="3">
    <source>
        <dbReference type="Google" id="ProtNLM"/>
    </source>
</evidence>
<dbReference type="Pfam" id="PF13177">
    <property type="entry name" value="DNA_pol3_delta2"/>
    <property type="match status" value="1"/>
</dbReference>
<sequence length="259" mass="30576">MNFIKEVLWRAAKMNNYHKITYYLNSCIENNFLSHAYIFYGPDESAKKAIALKFANKILNYDFDFNPDLFLISADTDEERSINSIRQLKKFLILSPYYGKYKIAVIEAVEKLNIYAQNALLKIFEEAPHHAIIILIAKTIDSIPETIASRGVKLPFWQQDSIEMEVNDKIIETFNEIISDEPKDLYYIIEKFKDYSAIEIFKLWLWYLRTKFLFNPNKKLNNLLKTSQNIYFKLSETNINPKFAYDELILNLNMNMLAK</sequence>
<proteinExistence type="predicted"/>
<dbReference type="PANTHER" id="PTHR11669:SF8">
    <property type="entry name" value="DNA POLYMERASE III SUBUNIT DELTA"/>
    <property type="match status" value="1"/>
</dbReference>
<dbReference type="InterPro" id="IPR027417">
    <property type="entry name" value="P-loop_NTPase"/>
</dbReference>
<dbReference type="InterPro" id="IPR050238">
    <property type="entry name" value="DNA_Rep/Repair_Clamp_Loader"/>
</dbReference>
<evidence type="ECO:0000313" key="2">
    <source>
        <dbReference type="Proteomes" id="UP000176431"/>
    </source>
</evidence>
<evidence type="ECO:0000313" key="1">
    <source>
        <dbReference type="EMBL" id="OGD24586.1"/>
    </source>
</evidence>
<protein>
    <recommendedName>
        <fullName evidence="3">DNA polymerase III subunit delta</fullName>
    </recommendedName>
</protein>
<name>A0A1F5B1U3_9BACT</name>
<dbReference type="EMBL" id="MEYK01000039">
    <property type="protein sequence ID" value="OGD24586.1"/>
    <property type="molecule type" value="Genomic_DNA"/>
</dbReference>
<dbReference type="AlphaFoldDB" id="A0A1F5B1U3"/>
<dbReference type="Proteomes" id="UP000176431">
    <property type="component" value="Unassembled WGS sequence"/>
</dbReference>